<accession>A0A5B6WB35</accession>
<feature type="domain" description="Retrotransposon gag" evidence="2">
    <location>
        <begin position="47"/>
        <end position="142"/>
    </location>
</feature>
<dbReference type="GO" id="GO:0006508">
    <property type="term" value="P:proteolysis"/>
    <property type="evidence" value="ECO:0007669"/>
    <property type="project" value="UniProtKB-KW"/>
</dbReference>
<comment type="caution">
    <text evidence="3">The sequence shown here is derived from an EMBL/GenBank/DDBJ whole genome shotgun (WGS) entry which is preliminary data.</text>
</comment>
<keyword evidence="3" id="KW-0645">Protease</keyword>
<organism evidence="3 4">
    <name type="scientific">Gossypium australe</name>
    <dbReference type="NCBI Taxonomy" id="47621"/>
    <lineage>
        <taxon>Eukaryota</taxon>
        <taxon>Viridiplantae</taxon>
        <taxon>Streptophyta</taxon>
        <taxon>Embryophyta</taxon>
        <taxon>Tracheophyta</taxon>
        <taxon>Spermatophyta</taxon>
        <taxon>Magnoliopsida</taxon>
        <taxon>eudicotyledons</taxon>
        <taxon>Gunneridae</taxon>
        <taxon>Pentapetalae</taxon>
        <taxon>rosids</taxon>
        <taxon>malvids</taxon>
        <taxon>Malvales</taxon>
        <taxon>Malvaceae</taxon>
        <taxon>Malvoideae</taxon>
        <taxon>Gossypium</taxon>
    </lineage>
</organism>
<name>A0A5B6WB35_9ROSI</name>
<proteinExistence type="predicted"/>
<reference evidence="4" key="1">
    <citation type="journal article" date="2019" name="Plant Biotechnol. J.">
        <title>Genome sequencing of the Australian wild diploid species Gossypium australe highlights disease resistance and delayed gland morphogenesis.</title>
        <authorList>
            <person name="Cai Y."/>
            <person name="Cai X."/>
            <person name="Wang Q."/>
            <person name="Wang P."/>
            <person name="Zhang Y."/>
            <person name="Cai C."/>
            <person name="Xu Y."/>
            <person name="Wang K."/>
            <person name="Zhou Z."/>
            <person name="Wang C."/>
            <person name="Geng S."/>
            <person name="Li B."/>
            <person name="Dong Q."/>
            <person name="Hou Y."/>
            <person name="Wang H."/>
            <person name="Ai P."/>
            <person name="Liu Z."/>
            <person name="Yi F."/>
            <person name="Sun M."/>
            <person name="An G."/>
            <person name="Cheng J."/>
            <person name="Zhang Y."/>
            <person name="Shi Q."/>
            <person name="Xie Y."/>
            <person name="Shi X."/>
            <person name="Chang Y."/>
            <person name="Huang F."/>
            <person name="Chen Y."/>
            <person name="Hong S."/>
            <person name="Mi L."/>
            <person name="Sun Q."/>
            <person name="Zhang L."/>
            <person name="Zhou B."/>
            <person name="Peng R."/>
            <person name="Zhang X."/>
            <person name="Liu F."/>
        </authorList>
    </citation>
    <scope>NUCLEOTIDE SEQUENCE [LARGE SCALE GENOMIC DNA]</scope>
    <source>
        <strain evidence="4">cv. PA1801</strain>
    </source>
</reference>
<dbReference type="InterPro" id="IPR005162">
    <property type="entry name" value="Retrotrans_gag_dom"/>
</dbReference>
<feature type="compositionally biased region" description="Polar residues" evidence="1">
    <location>
        <begin position="182"/>
        <end position="193"/>
    </location>
</feature>
<keyword evidence="4" id="KW-1185">Reference proteome</keyword>
<dbReference type="Pfam" id="PF03732">
    <property type="entry name" value="Retrotrans_gag"/>
    <property type="match status" value="1"/>
</dbReference>
<dbReference type="AlphaFoldDB" id="A0A5B6WB35"/>
<protein>
    <submittedName>
        <fullName evidence="3">Gag protease polyprotein</fullName>
    </submittedName>
</protein>
<dbReference type="EMBL" id="SMMG02000004">
    <property type="protein sequence ID" value="KAA3478387.1"/>
    <property type="molecule type" value="Genomic_DNA"/>
</dbReference>
<keyword evidence="3" id="KW-0378">Hydrolase</keyword>
<dbReference type="OrthoDB" id="2272416at2759"/>
<sequence>MVAPPHGQYGSTYYSAFTNPIIFTKSPHYAPPYPASTHSVGDEKLKCAVSLLKGEAYQWWVTVRNIHPINRINWNFFVSEFKKKYVSQLYLKKKKREFFDLKQKNMFVAEYECKFTRLSKYAKELIADETDMCRRFEWGLNEEIYVPLLPLYLQEFPILVDRTQRLEEGLSHSKEKSMGKRSATSSLPPSSFKQSRDFKGSRYLAPVGGSKIRSQTRPTQQTTSRTGGSGRKSMTQCEQYEQSVKRILAQQGSKRSGMVSLVGKEQRKRISLRTPDGNEMIVAGENYSALFNVLSTMEAFKLVKKGHIAYLAYIFYSRIFSSKIEEIPVVREYPDVFPKELSGLPPEREVEFTIEIVPRTTSVSIAPY</sequence>
<evidence type="ECO:0000259" key="2">
    <source>
        <dbReference type="Pfam" id="PF03732"/>
    </source>
</evidence>
<dbReference type="PANTHER" id="PTHR34482">
    <property type="entry name" value="DNA DAMAGE-INDUCIBLE PROTEIN 1-LIKE"/>
    <property type="match status" value="1"/>
</dbReference>
<dbReference type="Proteomes" id="UP000325315">
    <property type="component" value="Unassembled WGS sequence"/>
</dbReference>
<feature type="compositionally biased region" description="Low complexity" evidence="1">
    <location>
        <begin position="213"/>
        <end position="226"/>
    </location>
</feature>
<evidence type="ECO:0000313" key="4">
    <source>
        <dbReference type="Proteomes" id="UP000325315"/>
    </source>
</evidence>
<dbReference type="GO" id="GO:0008233">
    <property type="term" value="F:peptidase activity"/>
    <property type="evidence" value="ECO:0007669"/>
    <property type="project" value="UniProtKB-KW"/>
</dbReference>
<dbReference type="PANTHER" id="PTHR34482:SF36">
    <property type="entry name" value="RETROTRANSPOSON GAG DOMAIN-CONTAINING PROTEIN"/>
    <property type="match status" value="1"/>
</dbReference>
<evidence type="ECO:0000256" key="1">
    <source>
        <dbReference type="SAM" id="MobiDB-lite"/>
    </source>
</evidence>
<evidence type="ECO:0000313" key="3">
    <source>
        <dbReference type="EMBL" id="KAA3478387.1"/>
    </source>
</evidence>
<gene>
    <name evidence="3" type="ORF">EPI10_012193</name>
</gene>
<feature type="region of interest" description="Disordered" evidence="1">
    <location>
        <begin position="170"/>
        <end position="236"/>
    </location>
</feature>